<dbReference type="Gene3D" id="3.30.565.10">
    <property type="entry name" value="Histidine kinase-like ATPase, C-terminal domain"/>
    <property type="match status" value="1"/>
</dbReference>
<dbReference type="CDD" id="cd00075">
    <property type="entry name" value="HATPase"/>
    <property type="match status" value="1"/>
</dbReference>
<dbReference type="InterPro" id="IPR036890">
    <property type="entry name" value="HATPase_C_sf"/>
</dbReference>
<dbReference type="CDD" id="cd00130">
    <property type="entry name" value="PAS"/>
    <property type="match status" value="1"/>
</dbReference>
<proteinExistence type="predicted"/>
<keyword evidence="7" id="KW-0175">Coiled coil</keyword>
<dbReference type="SUPFAM" id="SSF55874">
    <property type="entry name" value="ATPase domain of HSP90 chaperone/DNA topoisomerase II/histidine kinase"/>
    <property type="match status" value="1"/>
</dbReference>
<evidence type="ECO:0000256" key="7">
    <source>
        <dbReference type="SAM" id="Coils"/>
    </source>
</evidence>
<dbReference type="EC" id="2.7.13.3" evidence="2"/>
<evidence type="ECO:0000256" key="1">
    <source>
        <dbReference type="ARBA" id="ARBA00000085"/>
    </source>
</evidence>
<dbReference type="InterPro" id="IPR013656">
    <property type="entry name" value="PAS_4"/>
</dbReference>
<dbReference type="EMBL" id="CP003630">
    <property type="protein sequence ID" value="AFZ16106.1"/>
    <property type="molecule type" value="Genomic_DNA"/>
</dbReference>
<dbReference type="SMART" id="SM00091">
    <property type="entry name" value="PAS"/>
    <property type="match status" value="1"/>
</dbReference>
<feature type="coiled-coil region" evidence="7">
    <location>
        <begin position="358"/>
        <end position="387"/>
    </location>
</feature>
<dbReference type="SUPFAM" id="SSF47384">
    <property type="entry name" value="Homodimeric domain of signal transducing histidine kinase"/>
    <property type="match status" value="1"/>
</dbReference>
<comment type="catalytic activity">
    <reaction evidence="1">
        <text>ATP + protein L-histidine = ADP + protein N-phospho-L-histidine.</text>
        <dbReference type="EC" id="2.7.13.3"/>
    </reaction>
</comment>
<dbReference type="STRING" id="1173027.Mic7113_0169"/>
<dbReference type="HOGENOM" id="CLU_000445_114_44_3"/>
<dbReference type="SUPFAM" id="SSF55781">
    <property type="entry name" value="GAF domain-like"/>
    <property type="match status" value="1"/>
</dbReference>
<dbReference type="eggNOG" id="COG2203">
    <property type="taxonomic scope" value="Bacteria"/>
</dbReference>
<dbReference type="InterPro" id="IPR036097">
    <property type="entry name" value="HisK_dim/P_sf"/>
</dbReference>
<dbReference type="eggNOG" id="COG5002">
    <property type="taxonomic scope" value="Bacteria"/>
</dbReference>
<dbReference type="PANTHER" id="PTHR43711">
    <property type="entry name" value="TWO-COMPONENT HISTIDINE KINASE"/>
    <property type="match status" value="1"/>
</dbReference>
<dbReference type="PATRIC" id="fig|1173027.3.peg.183"/>
<evidence type="ECO:0000256" key="5">
    <source>
        <dbReference type="ARBA" id="ARBA00022777"/>
    </source>
</evidence>
<dbReference type="InterPro" id="IPR003661">
    <property type="entry name" value="HisK_dim/P_dom"/>
</dbReference>
<dbReference type="InterPro" id="IPR000014">
    <property type="entry name" value="PAS"/>
</dbReference>
<dbReference type="SMART" id="SM00065">
    <property type="entry name" value="GAF"/>
    <property type="match status" value="1"/>
</dbReference>
<dbReference type="InterPro" id="IPR029016">
    <property type="entry name" value="GAF-like_dom_sf"/>
</dbReference>
<keyword evidence="3" id="KW-0597">Phosphoprotein</keyword>
<evidence type="ECO:0000256" key="4">
    <source>
        <dbReference type="ARBA" id="ARBA00022679"/>
    </source>
</evidence>
<keyword evidence="10" id="KW-1185">Reference proteome</keyword>
<dbReference type="Gene3D" id="3.30.450.40">
    <property type="match status" value="1"/>
</dbReference>
<accession>K9W8H7</accession>
<dbReference type="GO" id="GO:0000155">
    <property type="term" value="F:phosphorelay sensor kinase activity"/>
    <property type="evidence" value="ECO:0007669"/>
    <property type="project" value="InterPro"/>
</dbReference>
<evidence type="ECO:0000256" key="6">
    <source>
        <dbReference type="ARBA" id="ARBA00023012"/>
    </source>
</evidence>
<evidence type="ECO:0000313" key="9">
    <source>
        <dbReference type="EMBL" id="AFZ16106.1"/>
    </source>
</evidence>
<dbReference type="InterPro" id="IPR004358">
    <property type="entry name" value="Sig_transdc_His_kin-like_C"/>
</dbReference>
<dbReference type="SMART" id="SM00387">
    <property type="entry name" value="HATPase_c"/>
    <property type="match status" value="1"/>
</dbReference>
<dbReference type="Pfam" id="PF00512">
    <property type="entry name" value="HisKA"/>
    <property type="match status" value="1"/>
</dbReference>
<dbReference type="InterPro" id="IPR003594">
    <property type="entry name" value="HATPase_dom"/>
</dbReference>
<dbReference type="Pfam" id="PF01590">
    <property type="entry name" value="GAF"/>
    <property type="match status" value="1"/>
</dbReference>
<evidence type="ECO:0000259" key="8">
    <source>
        <dbReference type="PROSITE" id="PS50109"/>
    </source>
</evidence>
<dbReference type="PANTHER" id="PTHR43711:SF26">
    <property type="entry name" value="SENSOR HISTIDINE KINASE RCSC"/>
    <property type="match status" value="1"/>
</dbReference>
<dbReference type="KEGG" id="mic:Mic7113_0169"/>
<protein>
    <recommendedName>
        <fullName evidence="2">histidine kinase</fullName>
        <ecNumber evidence="2">2.7.13.3</ecNumber>
    </recommendedName>
</protein>
<dbReference type="SMART" id="SM00388">
    <property type="entry name" value="HisKA"/>
    <property type="match status" value="1"/>
</dbReference>
<dbReference type="PROSITE" id="PS50109">
    <property type="entry name" value="HIS_KIN"/>
    <property type="match status" value="1"/>
</dbReference>
<dbReference type="SUPFAM" id="SSF55785">
    <property type="entry name" value="PYP-like sensor domain (PAS domain)"/>
    <property type="match status" value="1"/>
</dbReference>
<evidence type="ECO:0000256" key="3">
    <source>
        <dbReference type="ARBA" id="ARBA00022553"/>
    </source>
</evidence>
<feature type="domain" description="Histidine kinase" evidence="8">
    <location>
        <begin position="391"/>
        <end position="619"/>
    </location>
</feature>
<dbReference type="AlphaFoldDB" id="K9W8H7"/>
<organism evidence="9 10">
    <name type="scientific">Allocoleopsis franciscana PCC 7113</name>
    <dbReference type="NCBI Taxonomy" id="1173027"/>
    <lineage>
        <taxon>Bacteria</taxon>
        <taxon>Bacillati</taxon>
        <taxon>Cyanobacteriota</taxon>
        <taxon>Cyanophyceae</taxon>
        <taxon>Coleofasciculales</taxon>
        <taxon>Coleofasciculaceae</taxon>
        <taxon>Allocoleopsis</taxon>
        <taxon>Allocoleopsis franciscana</taxon>
    </lineage>
</organism>
<dbReference type="Gene3D" id="1.10.287.130">
    <property type="match status" value="1"/>
</dbReference>
<keyword evidence="6" id="KW-0902">Two-component regulatory system</keyword>
<dbReference type="InterPro" id="IPR005467">
    <property type="entry name" value="His_kinase_dom"/>
</dbReference>
<dbReference type="InterPro" id="IPR050736">
    <property type="entry name" value="Sensor_HK_Regulatory"/>
</dbReference>
<dbReference type="Pfam" id="PF02518">
    <property type="entry name" value="HATPase_c"/>
    <property type="match status" value="1"/>
</dbReference>
<dbReference type="Gene3D" id="3.30.450.20">
    <property type="entry name" value="PAS domain"/>
    <property type="match status" value="1"/>
</dbReference>
<evidence type="ECO:0000313" key="10">
    <source>
        <dbReference type="Proteomes" id="UP000010471"/>
    </source>
</evidence>
<dbReference type="PRINTS" id="PR00344">
    <property type="entry name" value="BCTRLSENSOR"/>
</dbReference>
<dbReference type="CDD" id="cd00082">
    <property type="entry name" value="HisKA"/>
    <property type="match status" value="1"/>
</dbReference>
<dbReference type="FunFam" id="3.30.565.10:FF:000006">
    <property type="entry name" value="Sensor histidine kinase WalK"/>
    <property type="match status" value="1"/>
</dbReference>
<reference evidence="9 10" key="1">
    <citation type="submission" date="2012-06" db="EMBL/GenBank/DDBJ databases">
        <title>Finished chromosome of genome of Microcoleus sp. PCC 7113.</title>
        <authorList>
            <consortium name="US DOE Joint Genome Institute"/>
            <person name="Gugger M."/>
            <person name="Coursin T."/>
            <person name="Rippka R."/>
            <person name="Tandeau De Marsac N."/>
            <person name="Huntemann M."/>
            <person name="Wei C.-L."/>
            <person name="Han J."/>
            <person name="Detter J.C."/>
            <person name="Han C."/>
            <person name="Tapia R."/>
            <person name="Chen A."/>
            <person name="Kyrpides N."/>
            <person name="Mavromatis K."/>
            <person name="Markowitz V."/>
            <person name="Szeto E."/>
            <person name="Ivanova N."/>
            <person name="Pagani I."/>
            <person name="Pati A."/>
            <person name="Goodwin L."/>
            <person name="Nordberg H.P."/>
            <person name="Cantor M.N."/>
            <person name="Hua S.X."/>
            <person name="Woyke T."/>
            <person name="Kerfeld C.A."/>
        </authorList>
    </citation>
    <scope>NUCLEOTIDE SEQUENCE [LARGE SCALE GENOMIC DNA]</scope>
    <source>
        <strain evidence="9 10">PCC 7113</strain>
    </source>
</reference>
<gene>
    <name evidence="9" type="ORF">Mic7113_0169</name>
</gene>
<sequence>MQLRDSNRIYSQIPLELRIDSNILSIIPKALRHTQQALNNSLFSLFQLYRRQENITIPTPRLQRLPTPKAMSAPYPDNENQRLLALQRYQILDTLPEQAFDDLTVLAASICDTPIALVSLVDEKRQWFKSKVGLEATETPREMAFCAHAILSPSEPLIVPNALEDERFASNPLVVSDPNIRFYSGVPLVTPDHFPLGTLCVIDRVPRQLTSQQLTALQALARQVISQLELRLNLAKLEQTVVQQKCTEEALLSSVATNRALLNAIPDLMFRLNRDGVFVNYQAPKESQLFLYEADFLGKKVQEVLPSSIAQPFLEGMEQARQTGELQVLEYQWSWQGNTSYWEARLAVCEGDEIVAILRNITERKQVEDELRETLKKEKELNELKSRFISTASHEFRTPLTAILGSAELLECYSDKWSDQKKQVHFERIYSRVKHMTQMLDDVLLVGKAEAGKLEFNPAPMNVIEFCHGLVEELQLSTGRQHTIIFTPQGSGCKSDSSPDLNLCISVALDEKLLFHILSNLLSNAIKYSPVGSTIGFILTCLDSHLEFQIQDQGIGIPEEDQPRLFEAFHRANNASKFPGTGLGLVVVKNAVELHGGSIKVNSQMGVGTTFTVTLPLITSSGEKEIGME</sequence>
<dbReference type="Pfam" id="PF08448">
    <property type="entry name" value="PAS_4"/>
    <property type="match status" value="1"/>
</dbReference>
<dbReference type="InterPro" id="IPR003018">
    <property type="entry name" value="GAF"/>
</dbReference>
<dbReference type="Proteomes" id="UP000010471">
    <property type="component" value="Chromosome"/>
</dbReference>
<keyword evidence="5 9" id="KW-0418">Kinase</keyword>
<keyword evidence="4" id="KW-0808">Transferase</keyword>
<dbReference type="InterPro" id="IPR035965">
    <property type="entry name" value="PAS-like_dom_sf"/>
</dbReference>
<evidence type="ECO:0000256" key="2">
    <source>
        <dbReference type="ARBA" id="ARBA00012438"/>
    </source>
</evidence>
<name>K9W8H7_9CYAN</name>